<evidence type="ECO:0000313" key="3">
    <source>
        <dbReference type="EMBL" id="TPX53257.1"/>
    </source>
</evidence>
<comment type="caution">
    <text evidence="3">The sequence shown here is derived from an EMBL/GenBank/DDBJ whole genome shotgun (WGS) entry which is preliminary data.</text>
</comment>
<gene>
    <name evidence="3" type="ORF">CcCBS67573_g09732</name>
</gene>
<feature type="region of interest" description="Disordered" evidence="1">
    <location>
        <begin position="303"/>
        <end position="351"/>
    </location>
</feature>
<dbReference type="EMBL" id="QEAP01000964">
    <property type="protein sequence ID" value="TPX53257.1"/>
    <property type="molecule type" value="Genomic_DNA"/>
</dbReference>
<dbReference type="SMART" id="SM00577">
    <property type="entry name" value="CPDc"/>
    <property type="match status" value="2"/>
</dbReference>
<protein>
    <recommendedName>
        <fullName evidence="2">FCP1 homology domain-containing protein</fullName>
    </recommendedName>
</protein>
<dbReference type="Pfam" id="PF03031">
    <property type="entry name" value="NIF"/>
    <property type="match status" value="2"/>
</dbReference>
<sequence length="851" mass="95204">MGARRKLLIVLDLNGTLIDRLSKGPERKLANANPLCPRGADLTLNQNRVFLRPYLDVFLKYLLENFHVAAWTSATPKNAHPLTEFIFEPFGGSKCLEFVWDRERCIIEPTPTKKYNSVKDLAIIWRQASKQQQQQAPPTQQPKASPFSHTWSPHNTILLDDSASKSCRTPLNHLLIPTFSVGDVTMTPNCDHDSTLISTISYLDTLLESFDCALDAGSANDWSVQTHLSETPLYIVNAKKQVELRSEAYVAAVSADLMKLRHRGGVEKVLLGNVDQAVQQQEPKQARQGKWDSSMLFRNVGETKDAETWKKSPIASSKGSQSSLNQQKWTSKGNSKSRRASSAGSEEGKTVDKSMDALAAQIDKIELLVVLDLNGTLVDRLTKQHERRMASQNALCPKQSDLTLERCRVFLRPYLDVFLRFLLDNFHVAVWTSAISKNAHPMTEFIMEPFGGAEALEFVWDRDQCILDPIPKKPFNTIKDLRLIWREAQNPNLSNTETFDDTLPDANLSIPFTPSHVWDETNTILLDDSASKSCRTPFNHLLIPTFSVWDLKATPNCDQDTTLLATMSYLKNLLKNHDEDMSFADSVSDGGEKAVWSVQTYLTQTPLYVATPDETIEMASETHAVGIVEESMLQQRHRGGGDKELLGETAGTFSDEWYSYPSDFYIDRRGSRAQWTDDKRYSVKKTNAELDEERVGRTHNRWADDNQGGLSDGLVQSGNNQRENAIADAPNGPSGEDAPPSEPRLSRRARRRLRKEAAQQEAQVANGTQVVESTMPESNKSVEVVEGKEEDEVGTGVSRIKRKRATKRERRMNYEEGEAPSKKKRHASPAGGGAGGSGQEDRSIFSVCSTM</sequence>
<feature type="domain" description="FCP1 homology" evidence="2">
    <location>
        <begin position="362"/>
        <end position="573"/>
    </location>
</feature>
<organism evidence="3 4">
    <name type="scientific">Chytriomyces confervae</name>
    <dbReference type="NCBI Taxonomy" id="246404"/>
    <lineage>
        <taxon>Eukaryota</taxon>
        <taxon>Fungi</taxon>
        <taxon>Fungi incertae sedis</taxon>
        <taxon>Chytridiomycota</taxon>
        <taxon>Chytridiomycota incertae sedis</taxon>
        <taxon>Chytridiomycetes</taxon>
        <taxon>Chytridiales</taxon>
        <taxon>Chytriomycetaceae</taxon>
        <taxon>Chytriomyces</taxon>
    </lineage>
</organism>
<name>A0A507DPY4_9FUNG</name>
<dbReference type="OrthoDB" id="1711508at2759"/>
<evidence type="ECO:0000313" key="4">
    <source>
        <dbReference type="Proteomes" id="UP000320333"/>
    </source>
</evidence>
<feature type="compositionally biased region" description="Polar residues" evidence="1">
    <location>
        <begin position="714"/>
        <end position="723"/>
    </location>
</feature>
<dbReference type="InterPro" id="IPR036412">
    <property type="entry name" value="HAD-like_sf"/>
</dbReference>
<dbReference type="InterPro" id="IPR004274">
    <property type="entry name" value="FCP1_dom"/>
</dbReference>
<dbReference type="Proteomes" id="UP000320333">
    <property type="component" value="Unassembled WGS sequence"/>
</dbReference>
<reference evidence="3 4" key="1">
    <citation type="journal article" date="2019" name="Sci. Rep.">
        <title>Comparative genomics of chytrid fungi reveal insights into the obligate biotrophic and pathogenic lifestyle of Synchytrium endobioticum.</title>
        <authorList>
            <person name="van de Vossenberg B.T.L.H."/>
            <person name="Warris S."/>
            <person name="Nguyen H.D.T."/>
            <person name="van Gent-Pelzer M.P.E."/>
            <person name="Joly D.L."/>
            <person name="van de Geest H.C."/>
            <person name="Bonants P.J.M."/>
            <person name="Smith D.S."/>
            <person name="Levesque C.A."/>
            <person name="van der Lee T.A.J."/>
        </authorList>
    </citation>
    <scope>NUCLEOTIDE SEQUENCE [LARGE SCALE GENOMIC DNA]</scope>
    <source>
        <strain evidence="3 4">CBS 675.73</strain>
    </source>
</reference>
<dbReference type="PANTHER" id="PTHR12210">
    <property type="entry name" value="DULLARD PROTEIN PHOSPHATASE"/>
    <property type="match status" value="1"/>
</dbReference>
<feature type="compositionally biased region" description="Basic residues" evidence="1">
    <location>
        <begin position="799"/>
        <end position="810"/>
    </location>
</feature>
<accession>A0A507DPY4</accession>
<dbReference type="PROSITE" id="PS50969">
    <property type="entry name" value="FCP1"/>
    <property type="match status" value="2"/>
</dbReference>
<evidence type="ECO:0000256" key="1">
    <source>
        <dbReference type="SAM" id="MobiDB-lite"/>
    </source>
</evidence>
<keyword evidence="4" id="KW-1185">Reference proteome</keyword>
<dbReference type="AlphaFoldDB" id="A0A507DPY4"/>
<feature type="region of interest" description="Disordered" evidence="1">
    <location>
        <begin position="696"/>
        <end position="851"/>
    </location>
</feature>
<feature type="compositionally biased region" description="Polar residues" evidence="1">
    <location>
        <begin position="314"/>
        <end position="344"/>
    </location>
</feature>
<dbReference type="STRING" id="246404.A0A507DPY4"/>
<dbReference type="SUPFAM" id="SSF56784">
    <property type="entry name" value="HAD-like"/>
    <property type="match status" value="2"/>
</dbReference>
<proteinExistence type="predicted"/>
<dbReference type="InterPro" id="IPR050365">
    <property type="entry name" value="TIM50"/>
</dbReference>
<feature type="compositionally biased region" description="Polar residues" evidence="1">
    <location>
        <begin position="765"/>
        <end position="781"/>
    </location>
</feature>
<feature type="domain" description="FCP1 homology" evidence="2">
    <location>
        <begin position="2"/>
        <end position="206"/>
    </location>
</feature>
<evidence type="ECO:0000259" key="2">
    <source>
        <dbReference type="PROSITE" id="PS50969"/>
    </source>
</evidence>
<dbReference type="InterPro" id="IPR023214">
    <property type="entry name" value="HAD_sf"/>
</dbReference>
<dbReference type="Gene3D" id="3.40.50.1000">
    <property type="entry name" value="HAD superfamily/HAD-like"/>
    <property type="match status" value="2"/>
</dbReference>